<dbReference type="Proteomes" id="UP000515135">
    <property type="component" value="Unplaced"/>
</dbReference>
<dbReference type="Gene3D" id="3.40.50.1820">
    <property type="entry name" value="alpha/beta hydrolase"/>
    <property type="match status" value="1"/>
</dbReference>
<name>A0A6P4XRR6_BRABE</name>
<dbReference type="EC" id="3.1.1.-" evidence="3"/>
<organism evidence="5 6">
    <name type="scientific">Branchiostoma belcheri</name>
    <name type="common">Amphioxus</name>
    <dbReference type="NCBI Taxonomy" id="7741"/>
    <lineage>
        <taxon>Eukaryota</taxon>
        <taxon>Metazoa</taxon>
        <taxon>Chordata</taxon>
        <taxon>Cephalochordata</taxon>
        <taxon>Leptocardii</taxon>
        <taxon>Amphioxiformes</taxon>
        <taxon>Branchiostomatidae</taxon>
        <taxon>Branchiostoma</taxon>
    </lineage>
</organism>
<feature type="domain" description="Carboxylesterase type B" evidence="4">
    <location>
        <begin position="31"/>
        <end position="560"/>
    </location>
</feature>
<dbReference type="SUPFAM" id="SSF53474">
    <property type="entry name" value="alpha/beta-Hydrolases"/>
    <property type="match status" value="1"/>
</dbReference>
<dbReference type="PANTHER" id="PTHR11559">
    <property type="entry name" value="CARBOXYLESTERASE"/>
    <property type="match status" value="1"/>
</dbReference>
<feature type="chain" id="PRO_5028519886" description="Carboxylic ester hydrolase" evidence="3">
    <location>
        <begin position="23"/>
        <end position="576"/>
    </location>
</feature>
<dbReference type="AlphaFoldDB" id="A0A6P4XRR6"/>
<evidence type="ECO:0000256" key="1">
    <source>
        <dbReference type="ARBA" id="ARBA00005964"/>
    </source>
</evidence>
<dbReference type="KEGG" id="bbel:109462664"/>
<comment type="similarity">
    <text evidence="1 3">Belongs to the type-B carboxylesterase/lipase family.</text>
</comment>
<dbReference type="GO" id="GO:0016787">
    <property type="term" value="F:hydrolase activity"/>
    <property type="evidence" value="ECO:0007669"/>
    <property type="project" value="UniProtKB-KW"/>
</dbReference>
<keyword evidence="5" id="KW-1185">Reference proteome</keyword>
<dbReference type="InterPro" id="IPR050309">
    <property type="entry name" value="Type-B_Carboxylest/Lipase"/>
</dbReference>
<dbReference type="OrthoDB" id="3200163at2759"/>
<keyword evidence="2 3" id="KW-0378">Hydrolase</keyword>
<dbReference type="GeneID" id="109462664"/>
<dbReference type="RefSeq" id="XP_019614783.1">
    <property type="nucleotide sequence ID" value="XM_019759224.1"/>
</dbReference>
<evidence type="ECO:0000256" key="3">
    <source>
        <dbReference type="RuleBase" id="RU361235"/>
    </source>
</evidence>
<evidence type="ECO:0000313" key="5">
    <source>
        <dbReference type="Proteomes" id="UP000515135"/>
    </source>
</evidence>
<sequence length="576" mass="62608">MSRRTLFLVLLATCLLAKVANASDGNGSACPPVSTNSGAVQGTVQYIDRLPDKPIYTYLGIPYAAPPVGDLRYRAPQPAVPWEGARDATRPGPYCPQGPHILQLFPFKLQHYDFDEDCLTLNIETPTVDKDAELPVLLWIHGGALSMGMGYVVPFAALAARQDVVVVSINYRLGALGFLSTGDENAPGNVGFLDQIQAMIWVKENIRNFGGDPERVTIFGESAGGVSVSYQVLSPLSKGLFQRAISQSGTYNTMEPAAKPMELATMLGNEVGCEAKDAAGLVACLRQKPADDLVAGAQRMASYGSGERGAHFGPVLDGHFLPEHPTGLYENGQANAVEYLLGVNNHEFGFVMPSIMYSDFGKGMTEDAFLLEMEKLIEKIYPGTKNKDGIVAAARDVYRNHDNPDDPMAVQYQFTLFQGDQMFVAPTVDTAMKHTASGSKVYLYENYYVPSTAAGRPDWVGCDHGDDLAMMSGWPFLDVQLRAGGSIPFSQDDRKVSLDMMAYWANFARTGDPSDPTGAPADSLALPEWPRYTRDHPAYIRLGVTSSADVGLHPDRMALWNDVIPKLVASSNREEL</sequence>
<proteinExistence type="inferred from homology"/>
<evidence type="ECO:0000259" key="4">
    <source>
        <dbReference type="Pfam" id="PF00135"/>
    </source>
</evidence>
<feature type="signal peptide" evidence="3">
    <location>
        <begin position="1"/>
        <end position="22"/>
    </location>
</feature>
<accession>A0A6P4XRR6</accession>
<dbReference type="PROSITE" id="PS00122">
    <property type="entry name" value="CARBOXYLESTERASE_B_1"/>
    <property type="match status" value="1"/>
</dbReference>
<gene>
    <name evidence="6" type="primary">LOC109462664</name>
</gene>
<dbReference type="InterPro" id="IPR019826">
    <property type="entry name" value="Carboxylesterase_B_AS"/>
</dbReference>
<evidence type="ECO:0000256" key="2">
    <source>
        <dbReference type="ARBA" id="ARBA00022801"/>
    </source>
</evidence>
<dbReference type="InterPro" id="IPR002018">
    <property type="entry name" value="CarbesteraseB"/>
</dbReference>
<keyword evidence="3" id="KW-0732">Signal</keyword>
<protein>
    <recommendedName>
        <fullName evidence="3">Carboxylic ester hydrolase</fullName>
        <ecNumber evidence="3">3.1.1.-</ecNumber>
    </recommendedName>
</protein>
<reference evidence="6" key="1">
    <citation type="submission" date="2025-08" db="UniProtKB">
        <authorList>
            <consortium name="RefSeq"/>
        </authorList>
    </citation>
    <scope>IDENTIFICATION</scope>
    <source>
        <tissue evidence="6">Gonad</tissue>
    </source>
</reference>
<dbReference type="InterPro" id="IPR029058">
    <property type="entry name" value="AB_hydrolase_fold"/>
</dbReference>
<evidence type="ECO:0000313" key="6">
    <source>
        <dbReference type="RefSeq" id="XP_019614783.1"/>
    </source>
</evidence>
<dbReference type="Pfam" id="PF00135">
    <property type="entry name" value="COesterase"/>
    <property type="match status" value="1"/>
</dbReference>
<dbReference type="FunFam" id="3.40.50.1820:FF:000128">
    <property type="entry name" value="Carboxylic ester hydrolase"/>
    <property type="match status" value="1"/>
</dbReference>